<accession>A0A4W3IYW1</accession>
<sequence length="233" mass="26311">MTTVYFICFSAKQVITFTQELHNVHTKENSTMAAFECELSEPFFKVEWFKNGVSISTSEKYRTHSDRRIHFLSVLGIEMSDAAEYTCALVEDNSIQSTAKLIVEAPDPPCFVSELEPCAVRAGEPARFCGMITGTPKLEISWYKDDKKLSEIKISRFFKMVQFEDTYQLEIAEAYPEDEGLYTCVASNSAGKVSCSATLSLGVQCVIFFKKNVLITLKLKDKCFLLSLQVHLK</sequence>
<proteinExistence type="inferred from homology"/>
<evidence type="ECO:0000256" key="2">
    <source>
        <dbReference type="ARBA" id="ARBA00006692"/>
    </source>
</evidence>
<dbReference type="Ensembl" id="ENSCMIT00000033045.1">
    <property type="protein sequence ID" value="ENSCMIP00000032551.1"/>
    <property type="gene ID" value="ENSCMIG00000013913.1"/>
</dbReference>
<reference evidence="8" key="3">
    <citation type="journal article" date="2014" name="Nature">
        <title>Elephant shark genome provides unique insights into gnathostome evolution.</title>
        <authorList>
            <consortium name="International Elephant Shark Genome Sequencing Consortium"/>
            <person name="Venkatesh B."/>
            <person name="Lee A.P."/>
            <person name="Ravi V."/>
            <person name="Maurya A.K."/>
            <person name="Lian M.M."/>
            <person name="Swann J.B."/>
            <person name="Ohta Y."/>
            <person name="Flajnik M.F."/>
            <person name="Sutoh Y."/>
            <person name="Kasahara M."/>
            <person name="Hoon S."/>
            <person name="Gangu V."/>
            <person name="Roy S.W."/>
            <person name="Irimia M."/>
            <person name="Korzh V."/>
            <person name="Kondrychyn I."/>
            <person name="Lim Z.W."/>
            <person name="Tay B.H."/>
            <person name="Tohari S."/>
            <person name="Kong K.W."/>
            <person name="Ho S."/>
            <person name="Lorente-Galdos B."/>
            <person name="Quilez J."/>
            <person name="Marques-Bonet T."/>
            <person name="Raney B.J."/>
            <person name="Ingham P.W."/>
            <person name="Tay A."/>
            <person name="Hillier L.W."/>
            <person name="Minx P."/>
            <person name="Boehm T."/>
            <person name="Wilson R.K."/>
            <person name="Brenner S."/>
            <person name="Warren W.C."/>
        </authorList>
    </citation>
    <scope>NUCLEOTIDE SEQUENCE [LARGE SCALE GENOMIC DNA]</scope>
</reference>
<dbReference type="AlphaFoldDB" id="A0A4W3IYW1"/>
<evidence type="ECO:0000313" key="8">
    <source>
        <dbReference type="Proteomes" id="UP000314986"/>
    </source>
</evidence>
<organism evidence="7 8">
    <name type="scientific">Callorhinchus milii</name>
    <name type="common">Ghost shark</name>
    <dbReference type="NCBI Taxonomy" id="7868"/>
    <lineage>
        <taxon>Eukaryota</taxon>
        <taxon>Metazoa</taxon>
        <taxon>Chordata</taxon>
        <taxon>Craniata</taxon>
        <taxon>Vertebrata</taxon>
        <taxon>Chondrichthyes</taxon>
        <taxon>Holocephali</taxon>
        <taxon>Chimaeriformes</taxon>
        <taxon>Callorhinchidae</taxon>
        <taxon>Callorhinchus</taxon>
    </lineage>
</organism>
<feature type="domain" description="Ig-like" evidence="6">
    <location>
        <begin position="109"/>
        <end position="200"/>
    </location>
</feature>
<protein>
    <recommendedName>
        <fullName evidence="6">Ig-like domain-containing protein</fullName>
    </recommendedName>
</protein>
<evidence type="ECO:0000313" key="7">
    <source>
        <dbReference type="Ensembl" id="ENSCMIP00000032551.1"/>
    </source>
</evidence>
<feature type="domain" description="Ig-like" evidence="6">
    <location>
        <begin position="12"/>
        <end position="103"/>
    </location>
</feature>
<keyword evidence="4" id="KW-0677">Repeat</keyword>
<keyword evidence="3" id="KW-0963">Cytoplasm</keyword>
<dbReference type="SMART" id="SM00408">
    <property type="entry name" value="IGc2"/>
    <property type="match status" value="2"/>
</dbReference>
<dbReference type="Gene3D" id="2.60.40.10">
    <property type="entry name" value="Immunoglobulins"/>
    <property type="match status" value="2"/>
</dbReference>
<reference evidence="7" key="5">
    <citation type="submission" date="2025-09" db="UniProtKB">
        <authorList>
            <consortium name="Ensembl"/>
        </authorList>
    </citation>
    <scope>IDENTIFICATION</scope>
</reference>
<dbReference type="FunFam" id="2.60.40.10:FF:000147">
    <property type="entry name" value="Myosin light chain kinase"/>
    <property type="match status" value="1"/>
</dbReference>
<dbReference type="GO" id="GO:0005737">
    <property type="term" value="C:cytoplasm"/>
    <property type="evidence" value="ECO:0007669"/>
    <property type="project" value="UniProtKB-SubCell"/>
</dbReference>
<dbReference type="PANTHER" id="PTHR47633">
    <property type="entry name" value="IMMUNOGLOBULIN"/>
    <property type="match status" value="1"/>
</dbReference>
<evidence type="ECO:0000256" key="4">
    <source>
        <dbReference type="ARBA" id="ARBA00022737"/>
    </source>
</evidence>
<dbReference type="InterPro" id="IPR003598">
    <property type="entry name" value="Ig_sub2"/>
</dbReference>
<dbReference type="InterPro" id="IPR013098">
    <property type="entry name" value="Ig_I-set"/>
</dbReference>
<dbReference type="SUPFAM" id="SSF48726">
    <property type="entry name" value="Immunoglobulin"/>
    <property type="match status" value="2"/>
</dbReference>
<evidence type="ECO:0000259" key="6">
    <source>
        <dbReference type="PROSITE" id="PS50835"/>
    </source>
</evidence>
<evidence type="ECO:0000256" key="1">
    <source>
        <dbReference type="ARBA" id="ARBA00004496"/>
    </source>
</evidence>
<dbReference type="InParanoid" id="A0A4W3IYW1"/>
<comment type="similarity">
    <text evidence="2">Belongs to the protein kinase superfamily. CAMK Ser/Thr protein kinase family.</text>
</comment>
<reference evidence="8" key="1">
    <citation type="journal article" date="2006" name="Science">
        <title>Ancient noncoding elements conserved in the human genome.</title>
        <authorList>
            <person name="Venkatesh B."/>
            <person name="Kirkness E.F."/>
            <person name="Loh Y.H."/>
            <person name="Halpern A.L."/>
            <person name="Lee A.P."/>
            <person name="Johnson J."/>
            <person name="Dandona N."/>
            <person name="Viswanathan L.D."/>
            <person name="Tay A."/>
            <person name="Venter J.C."/>
            <person name="Strausberg R.L."/>
            <person name="Brenner S."/>
        </authorList>
    </citation>
    <scope>NUCLEOTIDE SEQUENCE [LARGE SCALE GENOMIC DNA]</scope>
</reference>
<dbReference type="InterPro" id="IPR007110">
    <property type="entry name" value="Ig-like_dom"/>
</dbReference>
<dbReference type="OMA" id="KLEISWY"/>
<dbReference type="Pfam" id="PF07679">
    <property type="entry name" value="I-set"/>
    <property type="match status" value="2"/>
</dbReference>
<name>A0A4W3IYW1_CALMI</name>
<dbReference type="STRING" id="7868.ENSCMIP00000032551"/>
<reference evidence="8" key="2">
    <citation type="journal article" date="2007" name="PLoS Biol.">
        <title>Survey sequencing and comparative analysis of the elephant shark (Callorhinchus milii) genome.</title>
        <authorList>
            <person name="Venkatesh B."/>
            <person name="Kirkness E.F."/>
            <person name="Loh Y.H."/>
            <person name="Halpern A.L."/>
            <person name="Lee A.P."/>
            <person name="Johnson J."/>
            <person name="Dandona N."/>
            <person name="Viswanathan L.D."/>
            <person name="Tay A."/>
            <person name="Venter J.C."/>
            <person name="Strausberg R.L."/>
            <person name="Brenner S."/>
        </authorList>
    </citation>
    <scope>NUCLEOTIDE SEQUENCE [LARGE SCALE GENOMIC DNA]</scope>
</reference>
<dbReference type="PROSITE" id="PS50835">
    <property type="entry name" value="IG_LIKE"/>
    <property type="match status" value="2"/>
</dbReference>
<evidence type="ECO:0000256" key="5">
    <source>
        <dbReference type="ARBA" id="ARBA00023319"/>
    </source>
</evidence>
<dbReference type="GeneTree" id="ENSGT01110000267173"/>
<dbReference type="InterPro" id="IPR013783">
    <property type="entry name" value="Ig-like_fold"/>
</dbReference>
<dbReference type="InterPro" id="IPR036179">
    <property type="entry name" value="Ig-like_dom_sf"/>
</dbReference>
<comment type="subcellular location">
    <subcellularLocation>
        <location evidence="1">Cytoplasm</location>
    </subcellularLocation>
</comment>
<dbReference type="SMART" id="SM00409">
    <property type="entry name" value="IG"/>
    <property type="match status" value="2"/>
</dbReference>
<dbReference type="InterPro" id="IPR003599">
    <property type="entry name" value="Ig_sub"/>
</dbReference>
<dbReference type="FunFam" id="2.60.40.10:FF:001382">
    <property type="entry name" value="titin isoform X1"/>
    <property type="match status" value="1"/>
</dbReference>
<keyword evidence="8" id="KW-1185">Reference proteome</keyword>
<evidence type="ECO:0000256" key="3">
    <source>
        <dbReference type="ARBA" id="ARBA00022490"/>
    </source>
</evidence>
<keyword evidence="5" id="KW-0393">Immunoglobulin domain</keyword>
<dbReference type="Proteomes" id="UP000314986">
    <property type="component" value="Unassembled WGS sequence"/>
</dbReference>
<reference evidence="7" key="4">
    <citation type="submission" date="2025-08" db="UniProtKB">
        <authorList>
            <consortium name="Ensembl"/>
        </authorList>
    </citation>
    <scope>IDENTIFICATION</scope>
</reference>